<evidence type="ECO:0000256" key="1">
    <source>
        <dbReference type="ARBA" id="ARBA00023015"/>
    </source>
</evidence>
<dbReference type="SUPFAM" id="SSF46689">
    <property type="entry name" value="Homeodomain-like"/>
    <property type="match status" value="1"/>
</dbReference>
<dbReference type="AlphaFoldDB" id="A0A845RHJ8"/>
<proteinExistence type="predicted"/>
<protein>
    <submittedName>
        <fullName evidence="6">TetR/AcrR family transcriptional regulator</fullName>
    </submittedName>
</protein>
<keyword evidence="1" id="KW-0805">Transcription regulation</keyword>
<sequence length="225" mass="25961">MEDNMARNKYPERTVVLILDAAERLFWEKGYEATSVQDIINETKLSKGAIYHHFASKEDIFVQICERISRKNERLFKAVRDNKSLNGHEKLREIFRIAVLAGGQERMLGMMPYLVDSPRFLVMLIRDIYDDIVPCYIKPILEQGIADGSIRTEHPAQLAEALMMLCNIWMHPAFQPAAPEAVRARCRLYNEMTGAFGLHLLDDDLIEAFVHYSKCLQKEKTEGQK</sequence>
<accession>A0A845RHJ8</accession>
<dbReference type="InterPro" id="IPR023772">
    <property type="entry name" value="DNA-bd_HTH_TetR-type_CS"/>
</dbReference>
<name>A0A845RHJ8_9FIRM</name>
<evidence type="ECO:0000256" key="3">
    <source>
        <dbReference type="ARBA" id="ARBA00023163"/>
    </source>
</evidence>
<evidence type="ECO:0000256" key="4">
    <source>
        <dbReference type="PROSITE-ProRule" id="PRU00335"/>
    </source>
</evidence>
<dbReference type="PRINTS" id="PR00455">
    <property type="entry name" value="HTHTETR"/>
</dbReference>
<gene>
    <name evidence="6" type="ORF">D3Z39_11505</name>
</gene>
<dbReference type="EMBL" id="QXWZ01000020">
    <property type="protein sequence ID" value="NBI79480.1"/>
    <property type="molecule type" value="Genomic_DNA"/>
</dbReference>
<feature type="domain" description="HTH tetR-type" evidence="5">
    <location>
        <begin position="12"/>
        <end position="72"/>
    </location>
</feature>
<dbReference type="PROSITE" id="PS50977">
    <property type="entry name" value="HTH_TETR_2"/>
    <property type="match status" value="1"/>
</dbReference>
<dbReference type="GO" id="GO:0003700">
    <property type="term" value="F:DNA-binding transcription factor activity"/>
    <property type="evidence" value="ECO:0007669"/>
    <property type="project" value="TreeGrafter"/>
</dbReference>
<comment type="caution">
    <text evidence="6">The sequence shown here is derived from an EMBL/GenBank/DDBJ whole genome shotgun (WGS) entry which is preliminary data.</text>
</comment>
<evidence type="ECO:0000259" key="5">
    <source>
        <dbReference type="PROSITE" id="PS50977"/>
    </source>
</evidence>
<dbReference type="GO" id="GO:0000976">
    <property type="term" value="F:transcription cis-regulatory region binding"/>
    <property type="evidence" value="ECO:0007669"/>
    <property type="project" value="TreeGrafter"/>
</dbReference>
<dbReference type="PANTHER" id="PTHR30055">
    <property type="entry name" value="HTH-TYPE TRANSCRIPTIONAL REGULATOR RUTR"/>
    <property type="match status" value="1"/>
</dbReference>
<keyword evidence="3" id="KW-0804">Transcription</keyword>
<dbReference type="Gene3D" id="1.10.357.10">
    <property type="entry name" value="Tetracycline Repressor, domain 2"/>
    <property type="match status" value="1"/>
</dbReference>
<dbReference type="Proteomes" id="UP000446348">
    <property type="component" value="Unassembled WGS sequence"/>
</dbReference>
<dbReference type="InterPro" id="IPR001647">
    <property type="entry name" value="HTH_TetR"/>
</dbReference>
<feature type="DNA-binding region" description="H-T-H motif" evidence="4">
    <location>
        <begin position="35"/>
        <end position="54"/>
    </location>
</feature>
<dbReference type="PANTHER" id="PTHR30055:SF234">
    <property type="entry name" value="HTH-TYPE TRANSCRIPTIONAL REGULATOR BETI"/>
    <property type="match status" value="1"/>
</dbReference>
<keyword evidence="2 4" id="KW-0238">DNA-binding</keyword>
<evidence type="ECO:0000313" key="7">
    <source>
        <dbReference type="Proteomes" id="UP000446348"/>
    </source>
</evidence>
<evidence type="ECO:0000256" key="2">
    <source>
        <dbReference type="ARBA" id="ARBA00023125"/>
    </source>
</evidence>
<reference evidence="6 7" key="1">
    <citation type="submission" date="2018-08" db="EMBL/GenBank/DDBJ databases">
        <title>Murine metabolic-syndrome-specific gut microbial biobank.</title>
        <authorList>
            <person name="Liu C."/>
        </authorList>
    </citation>
    <scope>NUCLEOTIDE SEQUENCE [LARGE SCALE GENOMIC DNA]</scope>
    <source>
        <strain evidence="6 7">X69</strain>
    </source>
</reference>
<dbReference type="InterPro" id="IPR009057">
    <property type="entry name" value="Homeodomain-like_sf"/>
</dbReference>
<dbReference type="InterPro" id="IPR050109">
    <property type="entry name" value="HTH-type_TetR-like_transc_reg"/>
</dbReference>
<organism evidence="6 7">
    <name type="scientific">Anaerotruncus colihominis</name>
    <dbReference type="NCBI Taxonomy" id="169435"/>
    <lineage>
        <taxon>Bacteria</taxon>
        <taxon>Bacillati</taxon>
        <taxon>Bacillota</taxon>
        <taxon>Clostridia</taxon>
        <taxon>Eubacteriales</taxon>
        <taxon>Oscillospiraceae</taxon>
        <taxon>Anaerotruncus</taxon>
    </lineage>
</organism>
<dbReference type="PROSITE" id="PS01081">
    <property type="entry name" value="HTH_TETR_1"/>
    <property type="match status" value="1"/>
</dbReference>
<dbReference type="Pfam" id="PF00440">
    <property type="entry name" value="TetR_N"/>
    <property type="match status" value="1"/>
</dbReference>
<evidence type="ECO:0000313" key="6">
    <source>
        <dbReference type="EMBL" id="NBI79480.1"/>
    </source>
</evidence>